<reference evidence="1 2" key="2">
    <citation type="submission" date="2019-01" db="EMBL/GenBank/DDBJ databases">
        <title>Comparative genomic analysis of Brevibacterium aurantiacum sheds light on its evolution and its adaptation to smear-ripened cheeses.</title>
        <authorList>
            <person name="Moineau S."/>
        </authorList>
    </citation>
    <scope>NUCLEOTIDE SEQUENCE [LARGE SCALE GENOMIC DNA]</scope>
    <source>
        <strain evidence="1 2">SMQ-1417</strain>
    </source>
</reference>
<evidence type="ECO:0000313" key="2">
    <source>
        <dbReference type="Proteomes" id="UP000283000"/>
    </source>
</evidence>
<gene>
    <name evidence="1" type="ORF">CXR23_07130</name>
</gene>
<evidence type="ECO:0000313" key="1">
    <source>
        <dbReference type="EMBL" id="AZT92940.1"/>
    </source>
</evidence>
<dbReference type="InterPro" id="IPR037143">
    <property type="entry name" value="4-PPantetheinyl_Trfase_dom_sf"/>
</dbReference>
<protein>
    <submittedName>
        <fullName evidence="1">Uncharacterized protein</fullName>
    </submittedName>
</protein>
<accession>A0A3T0DCJ1</accession>
<reference evidence="1 2" key="1">
    <citation type="submission" date="2017-12" db="EMBL/GenBank/DDBJ databases">
        <authorList>
            <person name="Levesque S."/>
        </authorList>
    </citation>
    <scope>NUCLEOTIDE SEQUENCE [LARGE SCALE GENOMIC DNA]</scope>
    <source>
        <strain evidence="1 2">SMQ-1417</strain>
    </source>
</reference>
<dbReference type="Proteomes" id="UP000283000">
    <property type="component" value="Chromosome"/>
</dbReference>
<dbReference type="SUPFAM" id="SSF56214">
    <property type="entry name" value="4'-phosphopantetheinyl transferase"/>
    <property type="match status" value="1"/>
</dbReference>
<proteinExistence type="predicted"/>
<organism evidence="1 2">
    <name type="scientific">Brevibacterium aurantiacum</name>
    <dbReference type="NCBI Taxonomy" id="273384"/>
    <lineage>
        <taxon>Bacteria</taxon>
        <taxon>Bacillati</taxon>
        <taxon>Actinomycetota</taxon>
        <taxon>Actinomycetes</taxon>
        <taxon>Micrococcales</taxon>
        <taxon>Brevibacteriaceae</taxon>
        <taxon>Brevibacterium</taxon>
    </lineage>
</organism>
<dbReference type="EMBL" id="CP025330">
    <property type="protein sequence ID" value="AZT92940.1"/>
    <property type="molecule type" value="Genomic_DNA"/>
</dbReference>
<dbReference type="GO" id="GO:0000287">
    <property type="term" value="F:magnesium ion binding"/>
    <property type="evidence" value="ECO:0007669"/>
    <property type="project" value="InterPro"/>
</dbReference>
<dbReference type="AlphaFoldDB" id="A0A3T0DCJ1"/>
<dbReference type="GO" id="GO:0008897">
    <property type="term" value="F:holo-[acyl-carrier-protein] synthase activity"/>
    <property type="evidence" value="ECO:0007669"/>
    <property type="project" value="InterPro"/>
</dbReference>
<name>A0A3T0DCJ1_BREAU</name>
<sequence>MGFSDRRLGIDIEKLQSPAQSEDLLSLIHPLDMAAADRCTGSDRQIEATAASTRIEALSKLRGSGLRTDSVGLHIRGRDDSLFPGRTRIVTAGCDEHGRPTDHSVYHNSAETFALHYVVSAAWR</sequence>